<feature type="domain" description="Glycosyl transferase family 25" evidence="1">
    <location>
        <begin position="69"/>
        <end position="153"/>
    </location>
</feature>
<dbReference type="Gene3D" id="3.40.50.300">
    <property type="entry name" value="P-loop containing nucleotide triphosphate hydrolases"/>
    <property type="match status" value="1"/>
</dbReference>
<name>A0ABT0U1D7_9BACT</name>
<dbReference type="RefSeq" id="WP_250928332.1">
    <property type="nucleotide sequence ID" value="NZ_JAMQBK010000024.1"/>
</dbReference>
<evidence type="ECO:0000259" key="1">
    <source>
        <dbReference type="Pfam" id="PF01755"/>
    </source>
</evidence>
<keyword evidence="3" id="KW-1185">Reference proteome</keyword>
<proteinExistence type="predicted"/>
<dbReference type="Pfam" id="PF01755">
    <property type="entry name" value="Glyco_transf_25"/>
    <property type="match status" value="1"/>
</dbReference>
<dbReference type="InterPro" id="IPR027417">
    <property type="entry name" value="P-loop_NTPase"/>
</dbReference>
<evidence type="ECO:0000313" key="2">
    <source>
        <dbReference type="EMBL" id="MCM2370665.1"/>
    </source>
</evidence>
<evidence type="ECO:0000313" key="3">
    <source>
        <dbReference type="Proteomes" id="UP001202961"/>
    </source>
</evidence>
<dbReference type="SUPFAM" id="SSF52540">
    <property type="entry name" value="P-loop containing nucleoside triphosphate hydrolases"/>
    <property type="match status" value="1"/>
</dbReference>
<sequence>MAHPNQTTMITRDRSIVERSFLMNLDRREDRLKEWLQQLPDPWPFPQPERFAAIDGRRCATPPQWKAGNGAWGCYRSHCLILEKCLIEGIDSYVVFEDDAGFGDDFCERLQEFIAELPADWGMAYLGGQHLYAGKNPPHKVSEHVYRPYNVNRTHAFMVRGRNAMKTLYRHLTWNDWHSKHHIDHHLGRLIQRRYQALVQGNNVQKESIAVYTPDRWLVGQLPTKSNICGRKWSQTRFFNDAKNADHSDAPFFAVLGPHRAGTSCVAMVMHHLGVHMGNQLGGYEATGGGEAVGLAQLCEKVMRFPATDPNVSDIQLTQMLKSWIVSRKSEANRDKTVSGAKYPHLCRFVNHLHAGLGDSLRIISVERDIEASIRSLQNRSEKHRGQWFAANDEECEVLQRSLRDHRDNFIAEHPDVPVFRIEFAELVTYPEEVIGNLIEFLGITPTPGEIQSAIEHVNPDLRKFG</sequence>
<dbReference type="EMBL" id="JAMQBK010000024">
    <property type="protein sequence ID" value="MCM2370665.1"/>
    <property type="molecule type" value="Genomic_DNA"/>
</dbReference>
<accession>A0ABT0U1D7</accession>
<reference evidence="2 3" key="1">
    <citation type="journal article" date="2022" name="Syst. Appl. Microbiol.">
        <title>Rhodopirellula aestuarii sp. nov., a novel member of the genus Rhodopirellula isolated from brackish sediments collected in the Tagus River estuary, Portugal.</title>
        <authorList>
            <person name="Vitorino I.R."/>
            <person name="Klimek D."/>
            <person name="Calusinska M."/>
            <person name="Lobo-da-Cunha A."/>
            <person name="Vasconcelos V."/>
            <person name="Lage O.M."/>
        </authorList>
    </citation>
    <scope>NUCLEOTIDE SEQUENCE [LARGE SCALE GENOMIC DNA]</scope>
    <source>
        <strain evidence="2 3">ICT_H3.1</strain>
    </source>
</reference>
<dbReference type="Pfam" id="PF13469">
    <property type="entry name" value="Sulfotransfer_3"/>
    <property type="match status" value="1"/>
</dbReference>
<protein>
    <submittedName>
        <fullName evidence="2">Glycosyltransferase family 25 protein</fullName>
    </submittedName>
</protein>
<organism evidence="2 3">
    <name type="scientific">Aporhodopirellula aestuarii</name>
    <dbReference type="NCBI Taxonomy" id="2950107"/>
    <lineage>
        <taxon>Bacteria</taxon>
        <taxon>Pseudomonadati</taxon>
        <taxon>Planctomycetota</taxon>
        <taxon>Planctomycetia</taxon>
        <taxon>Pirellulales</taxon>
        <taxon>Pirellulaceae</taxon>
        <taxon>Aporhodopirellula</taxon>
    </lineage>
</organism>
<gene>
    <name evidence="2" type="ORF">NB063_08610</name>
</gene>
<dbReference type="Proteomes" id="UP001202961">
    <property type="component" value="Unassembled WGS sequence"/>
</dbReference>
<dbReference type="InterPro" id="IPR002654">
    <property type="entry name" value="Glyco_trans_25"/>
</dbReference>
<comment type="caution">
    <text evidence="2">The sequence shown here is derived from an EMBL/GenBank/DDBJ whole genome shotgun (WGS) entry which is preliminary data.</text>
</comment>